<accession>A0A8T1VAJ8</accession>
<sequence>MTSPTASKTYLCDRSLVCCCANSQFASHRTHELTPQLDHLPIPRRDHPRRVWLRQDASNVESLAAVLARERSGRVERLVLHVGPLTSNHDQACETFYQLYGGRVDYGEQHSLQTGHERYGATHNNALHSSWNAANPVHLVGHSFGATTALELYQLLCADFFRVGSDYRWVRSIVSIAGPLTGSTVAHLVGVTDGKMTRGSPIYVLYVAFVLWFKLYQAFPVLKPACDVHWDQWSNLSLMEMLAVNGPVNGSKDLGVHDAVSSRCIERNARLEHLDKLHLLTILSSPKMAAPPLRDGVALALVLLLLSRHGAFRAWRALFRRFRLLRVLFALYLLRKVRGMNLVALPTWTPSMGYAPSCQSAASGRSWL</sequence>
<dbReference type="EMBL" id="JAGDFM010000458">
    <property type="protein sequence ID" value="KAG7378045.1"/>
    <property type="molecule type" value="Genomic_DNA"/>
</dbReference>
<comment type="subcellular location">
    <subcellularLocation>
        <location evidence="1">Secreted</location>
    </subcellularLocation>
</comment>
<dbReference type="PANTHER" id="PTHR34043:SF3">
    <property type="entry name" value="ALPHA_BETA-HYDROLASES SUPERFAMILY PROTEIN"/>
    <property type="match status" value="1"/>
</dbReference>
<dbReference type="GO" id="GO:0005576">
    <property type="term" value="C:extracellular region"/>
    <property type="evidence" value="ECO:0007669"/>
    <property type="project" value="UniProtKB-SubCell"/>
</dbReference>
<organism evidence="7 8">
    <name type="scientific">Phytophthora pseudosyringae</name>
    <dbReference type="NCBI Taxonomy" id="221518"/>
    <lineage>
        <taxon>Eukaryota</taxon>
        <taxon>Sar</taxon>
        <taxon>Stramenopiles</taxon>
        <taxon>Oomycota</taxon>
        <taxon>Peronosporomycetes</taxon>
        <taxon>Peronosporales</taxon>
        <taxon>Peronosporaceae</taxon>
        <taxon>Phytophthora</taxon>
    </lineage>
</organism>
<evidence type="ECO:0000256" key="3">
    <source>
        <dbReference type="ARBA" id="ARBA00022729"/>
    </source>
</evidence>
<dbReference type="OrthoDB" id="206848at2759"/>
<keyword evidence="3" id="KW-0732">Signal</keyword>
<dbReference type="Proteomes" id="UP000694044">
    <property type="component" value="Unassembled WGS sequence"/>
</dbReference>
<dbReference type="GO" id="GO:0006629">
    <property type="term" value="P:lipid metabolic process"/>
    <property type="evidence" value="ECO:0007669"/>
    <property type="project" value="UniProtKB-KW"/>
</dbReference>
<name>A0A8T1VAJ8_9STRA</name>
<evidence type="ECO:0000313" key="8">
    <source>
        <dbReference type="Proteomes" id="UP000694044"/>
    </source>
</evidence>
<evidence type="ECO:0000256" key="5">
    <source>
        <dbReference type="ARBA" id="ARBA00023098"/>
    </source>
</evidence>
<comment type="caution">
    <text evidence="7">The sequence shown here is derived from an EMBL/GenBank/DDBJ whole genome shotgun (WGS) entry which is preliminary data.</text>
</comment>
<evidence type="ECO:0000256" key="1">
    <source>
        <dbReference type="ARBA" id="ARBA00004613"/>
    </source>
</evidence>
<keyword evidence="5" id="KW-0443">Lipid metabolism</keyword>
<evidence type="ECO:0000313" key="7">
    <source>
        <dbReference type="EMBL" id="KAG7378045.1"/>
    </source>
</evidence>
<reference evidence="7" key="1">
    <citation type="submission" date="2021-02" db="EMBL/GenBank/DDBJ databases">
        <authorList>
            <person name="Palmer J.M."/>
        </authorList>
    </citation>
    <scope>NUCLEOTIDE SEQUENCE</scope>
    <source>
        <strain evidence="7">SCRP734</strain>
    </source>
</reference>
<protein>
    <recommendedName>
        <fullName evidence="6">Lipase-like C-terminal domain-containing protein</fullName>
    </recommendedName>
</protein>
<keyword evidence="4" id="KW-0378">Hydrolase</keyword>
<keyword evidence="2" id="KW-0964">Secreted</keyword>
<evidence type="ECO:0000256" key="4">
    <source>
        <dbReference type="ARBA" id="ARBA00022801"/>
    </source>
</evidence>
<proteinExistence type="predicted"/>
<dbReference type="Pfam" id="PF24708">
    <property type="entry name" value="Lip_C"/>
    <property type="match status" value="1"/>
</dbReference>
<dbReference type="InterPro" id="IPR056304">
    <property type="entry name" value="Lip-like_C"/>
</dbReference>
<keyword evidence="8" id="KW-1185">Reference proteome</keyword>
<feature type="domain" description="Lipase-like C-terminal" evidence="6">
    <location>
        <begin position="84"/>
        <end position="156"/>
    </location>
</feature>
<dbReference type="AlphaFoldDB" id="A0A8T1VAJ8"/>
<evidence type="ECO:0000256" key="2">
    <source>
        <dbReference type="ARBA" id="ARBA00022525"/>
    </source>
</evidence>
<dbReference type="PANTHER" id="PTHR34043">
    <property type="entry name" value="ALPHA/BETA-HYDROLASES SUPERFAMILY PROTEIN"/>
    <property type="match status" value="1"/>
</dbReference>
<dbReference type="GO" id="GO:0016787">
    <property type="term" value="F:hydrolase activity"/>
    <property type="evidence" value="ECO:0007669"/>
    <property type="project" value="UniProtKB-KW"/>
</dbReference>
<gene>
    <name evidence="7" type="ORF">PHYPSEUDO_010606</name>
</gene>
<evidence type="ECO:0000259" key="6">
    <source>
        <dbReference type="Pfam" id="PF24708"/>
    </source>
</evidence>